<evidence type="ECO:0000313" key="1">
    <source>
        <dbReference type="EMBL" id="NEX64789.1"/>
    </source>
</evidence>
<comment type="caution">
    <text evidence="1">The sequence shown here is derived from an EMBL/GenBank/DDBJ whole genome shotgun (WGS) entry which is preliminary data.</text>
</comment>
<dbReference type="EMBL" id="JAAIVB010000085">
    <property type="protein sequence ID" value="NEX64789.1"/>
    <property type="molecule type" value="Genomic_DNA"/>
</dbReference>
<gene>
    <name evidence="1" type="ORF">G3574_27225</name>
</gene>
<dbReference type="Proteomes" id="UP000482155">
    <property type="component" value="Unassembled WGS sequence"/>
</dbReference>
<protein>
    <submittedName>
        <fullName evidence="1">Uncharacterized protein</fullName>
    </submittedName>
</protein>
<sequence length="579" mass="62837">MSIAQPTGSGPLQKKLTNDFVTANRAHAAHKATFRTFTDEEIRRLCTFAPPQTYDAWIKATNVDGIMSTRLLQTTKSRGERLQRVDRAYKAWIEYAGPDGITHAGNAENLMNALQTYIGVAYRLGGTVAETSVVSRDYRDARNRNNVITDTLRLTQLINALRDSSPASNEEARKMTRKMMLTLLANIDVEWNWVGDSIVGALTILPVANTLVDRSNQKMAAEIMEVVEGGVATVAGGIYTGYTQYTEYGKQGNGVLKFLKDQFKKFAAWVVDKLKDKFPGRLSELADLVGKALGVVFKFVAKEAADFAGGAADIVQGLASLIEDAWTRRSITIQQSELVTSDGAFALIRAGIDSGIAQRQVISSWKIIKGTISVAVAATTAAAAHKIADLVLAGFEFVFKMLYTLFEERRIKAFLLEAKTLWRNMSNAPAAPAASTASAPASDAAPVVVPPASRGTMPEFKAAHYSPDDFLHNRRAAYLNFLYSMTKASPIMAAIVMNSGIFADKDDVFHAATPRSTDDVGRAAEHIATLKAEATRLIKECSFNVKPAPVSVLAGESNADYQRLLNNVKGATQPVLVTA</sequence>
<organism evidence="1 2">
    <name type="scientific">Noviherbaspirillum galbum</name>
    <dbReference type="NCBI Taxonomy" id="2709383"/>
    <lineage>
        <taxon>Bacteria</taxon>
        <taxon>Pseudomonadati</taxon>
        <taxon>Pseudomonadota</taxon>
        <taxon>Betaproteobacteria</taxon>
        <taxon>Burkholderiales</taxon>
        <taxon>Oxalobacteraceae</taxon>
        <taxon>Noviherbaspirillum</taxon>
    </lineage>
</organism>
<keyword evidence="2" id="KW-1185">Reference proteome</keyword>
<dbReference type="AlphaFoldDB" id="A0A6B3SZW4"/>
<proteinExistence type="predicted"/>
<name>A0A6B3SZW4_9BURK</name>
<dbReference type="RefSeq" id="WP_163968717.1">
    <property type="nucleotide sequence ID" value="NZ_JAAIVB010000085.1"/>
</dbReference>
<evidence type="ECO:0000313" key="2">
    <source>
        <dbReference type="Proteomes" id="UP000482155"/>
    </source>
</evidence>
<reference evidence="1 2" key="1">
    <citation type="submission" date="2020-02" db="EMBL/GenBank/DDBJ databases">
        <authorList>
            <person name="Kim M.K."/>
        </authorList>
    </citation>
    <scope>NUCLEOTIDE SEQUENCE [LARGE SCALE GENOMIC DNA]</scope>
    <source>
        <strain evidence="1 2">17J57-3</strain>
    </source>
</reference>
<accession>A0A6B3SZW4</accession>